<reference evidence="2 3" key="1">
    <citation type="journal article" date="2018" name="Evol. Lett.">
        <title>Horizontal gene cluster transfer increased hallucinogenic mushroom diversity.</title>
        <authorList>
            <person name="Reynolds H.T."/>
            <person name="Vijayakumar V."/>
            <person name="Gluck-Thaler E."/>
            <person name="Korotkin H.B."/>
            <person name="Matheny P.B."/>
            <person name="Slot J.C."/>
        </authorList>
    </citation>
    <scope>NUCLEOTIDE SEQUENCE [LARGE SCALE GENOMIC DNA]</scope>
    <source>
        <strain evidence="2 3">2631</strain>
    </source>
</reference>
<dbReference type="STRING" id="93625.A0A409WRQ4"/>
<dbReference type="InParanoid" id="A0A409WRQ4"/>
<feature type="region of interest" description="Disordered" evidence="1">
    <location>
        <begin position="21"/>
        <end position="45"/>
    </location>
</feature>
<accession>A0A409WRQ4</accession>
<dbReference type="AlphaFoldDB" id="A0A409WRQ4"/>
<dbReference type="Proteomes" id="UP000283269">
    <property type="component" value="Unassembled WGS sequence"/>
</dbReference>
<dbReference type="OrthoDB" id="2993529at2759"/>
<organism evidence="2 3">
    <name type="scientific">Psilocybe cyanescens</name>
    <dbReference type="NCBI Taxonomy" id="93625"/>
    <lineage>
        <taxon>Eukaryota</taxon>
        <taxon>Fungi</taxon>
        <taxon>Dikarya</taxon>
        <taxon>Basidiomycota</taxon>
        <taxon>Agaricomycotina</taxon>
        <taxon>Agaricomycetes</taxon>
        <taxon>Agaricomycetidae</taxon>
        <taxon>Agaricales</taxon>
        <taxon>Agaricineae</taxon>
        <taxon>Strophariaceae</taxon>
        <taxon>Psilocybe</taxon>
    </lineage>
</organism>
<gene>
    <name evidence="2" type="ORF">CVT25_015213</name>
</gene>
<sequence>MASTLTSSTVHSGSTARIRYTTTIKPAISTEQRKEKAKEREQTQEEIDDAVNEWFNNTIAKANELADCFNKKPRHFLNIFFHGGARMINTQEKVNPHNAFLSMKAQELRDEGHVVSMVNIQCDYINEYNALKVEEREELARKHKENKDSSRKLRCPLPCGRICDVSNVKRNMIFLLNGLKARVGIEAFFCIVQNTPDYHIQPQWYFTSEALADYMKIAVLIT</sequence>
<dbReference type="EMBL" id="NHYD01003275">
    <property type="protein sequence ID" value="PPQ81182.1"/>
    <property type="molecule type" value="Genomic_DNA"/>
</dbReference>
<keyword evidence="3" id="KW-1185">Reference proteome</keyword>
<evidence type="ECO:0000313" key="2">
    <source>
        <dbReference type="EMBL" id="PPQ81182.1"/>
    </source>
</evidence>
<feature type="compositionally biased region" description="Basic and acidic residues" evidence="1">
    <location>
        <begin position="31"/>
        <end position="43"/>
    </location>
</feature>
<evidence type="ECO:0000256" key="1">
    <source>
        <dbReference type="SAM" id="MobiDB-lite"/>
    </source>
</evidence>
<evidence type="ECO:0000313" key="3">
    <source>
        <dbReference type="Proteomes" id="UP000283269"/>
    </source>
</evidence>
<comment type="caution">
    <text evidence="2">The sequence shown here is derived from an EMBL/GenBank/DDBJ whole genome shotgun (WGS) entry which is preliminary data.</text>
</comment>
<proteinExistence type="predicted"/>
<name>A0A409WRQ4_PSICY</name>
<protein>
    <submittedName>
        <fullName evidence="2">Uncharacterized protein</fullName>
    </submittedName>
</protein>